<feature type="coiled-coil region" evidence="1">
    <location>
        <begin position="290"/>
        <end position="320"/>
    </location>
</feature>
<dbReference type="EMBL" id="CAJJDP010000119">
    <property type="protein sequence ID" value="CAD8199454.1"/>
    <property type="molecule type" value="Genomic_DNA"/>
</dbReference>
<protein>
    <submittedName>
        <fullName evidence="2">Uncharacterized protein</fullName>
    </submittedName>
</protein>
<keyword evidence="1" id="KW-0175">Coiled coil</keyword>
<accession>A0A8S1XEJ6</accession>
<organism evidence="2 3">
    <name type="scientific">Paramecium octaurelia</name>
    <dbReference type="NCBI Taxonomy" id="43137"/>
    <lineage>
        <taxon>Eukaryota</taxon>
        <taxon>Sar</taxon>
        <taxon>Alveolata</taxon>
        <taxon>Ciliophora</taxon>
        <taxon>Intramacronucleata</taxon>
        <taxon>Oligohymenophorea</taxon>
        <taxon>Peniculida</taxon>
        <taxon>Parameciidae</taxon>
        <taxon>Paramecium</taxon>
    </lineage>
</organism>
<comment type="caution">
    <text evidence="2">The sequence shown here is derived from an EMBL/GenBank/DDBJ whole genome shotgun (WGS) entry which is preliminary data.</text>
</comment>
<gene>
    <name evidence="2" type="ORF">POCTA_138.1.T1190117</name>
</gene>
<dbReference type="OrthoDB" id="305630at2759"/>
<proteinExistence type="predicted"/>
<sequence length="575" mass="68647">MNQKIIIYKPQNNCFQITLDKIIDSKDANESFKYIFDQYQNSQELLDNKFPFSTNLKVAKIKKIFAYGASLDVQYYYDGLDGEQLEITYITNQNKLDEGFEEAFEVGQDLKNLEVSMLKKVFFNLIEIFYWSANFGLFFDPLQSCLFYYKEQEQFLLLPTFTLMTKHIFQSKAPNLLEKLIEFRFKLYQNATFNFLYRFYLKFLNPIKNTDEDLSFFEEYFIKEVEIQNLEPQFDNNQSYKGADHFYKDQRYQKKLPRTRFKQTMLLYQLQNNEELKVLFKEFNQKDCNLIAQNKEAQNKEAQNKEAQNKEASNKEASNLLEFQFNNLTQFFSKLPKVIKSHSYEIFGKFMNTMYEYLKSKNTDENKIDMAPYSKVVHNQHKIEIFSKPETKDQFQFNWSSSIIRINRQTMDQKGQQMIHEDLKIPYMMTYKESQASNNGNSQSDQAILLKTHISEIQFSIDTADDIIYLANMLIREPTPMNIYVDQSRKLTIATTIQTPCPIGIFKIGIRIFDMFQIYYHMILDFYHQNILLGRPVNEKKYQAFANEIQHYILDYEVDFDEQMKMLEPVQVKQQ</sequence>
<evidence type="ECO:0000313" key="2">
    <source>
        <dbReference type="EMBL" id="CAD8199454.1"/>
    </source>
</evidence>
<keyword evidence="3" id="KW-1185">Reference proteome</keyword>
<dbReference type="AlphaFoldDB" id="A0A8S1XEJ6"/>
<reference evidence="2" key="1">
    <citation type="submission" date="2021-01" db="EMBL/GenBank/DDBJ databases">
        <authorList>
            <consortium name="Genoscope - CEA"/>
            <person name="William W."/>
        </authorList>
    </citation>
    <scope>NUCLEOTIDE SEQUENCE</scope>
</reference>
<evidence type="ECO:0000256" key="1">
    <source>
        <dbReference type="SAM" id="Coils"/>
    </source>
</evidence>
<dbReference type="Proteomes" id="UP000683925">
    <property type="component" value="Unassembled WGS sequence"/>
</dbReference>
<evidence type="ECO:0000313" key="3">
    <source>
        <dbReference type="Proteomes" id="UP000683925"/>
    </source>
</evidence>
<name>A0A8S1XEJ6_PAROT</name>
<dbReference type="OMA" id="IFYWSAN"/>